<dbReference type="AlphaFoldDB" id="A0A3N4NUQ2"/>
<comment type="caution">
    <text evidence="2">The sequence shown here is derived from an EMBL/GenBank/DDBJ whole genome shotgun (WGS) entry which is preliminary data.</text>
</comment>
<feature type="region of interest" description="Disordered" evidence="1">
    <location>
        <begin position="131"/>
        <end position="174"/>
    </location>
</feature>
<proteinExistence type="predicted"/>
<feature type="region of interest" description="Disordered" evidence="1">
    <location>
        <begin position="95"/>
        <end position="117"/>
    </location>
</feature>
<evidence type="ECO:0008006" key="4">
    <source>
        <dbReference type="Google" id="ProtNLM"/>
    </source>
</evidence>
<sequence>MKNLETKIKLVNVNNISMRKSILIGGFMVLITIGAFAQHQRKGFNKSDMTPDQMAELQTKKMALHLDLTEAQQKKVYDLNKEQAVKREARRKEMMALREKGEKPTDRNSYEKQKSRLDELLARQESMKKILSEEQYETWKTSMKRRGEKMKRQGERRMQKNNKGRKGPKRPNKN</sequence>
<protein>
    <recommendedName>
        <fullName evidence="4">DUF4890 domain-containing protein</fullName>
    </recommendedName>
</protein>
<name>A0A3N4NUQ2_9FLAO</name>
<accession>A0A3N4NUQ2</accession>
<evidence type="ECO:0000313" key="3">
    <source>
        <dbReference type="Proteomes" id="UP000270856"/>
    </source>
</evidence>
<feature type="compositionally biased region" description="Basic residues" evidence="1">
    <location>
        <begin position="159"/>
        <end position="174"/>
    </location>
</feature>
<dbReference type="EMBL" id="RPFJ01000002">
    <property type="protein sequence ID" value="RPE00092.1"/>
    <property type="molecule type" value="Genomic_DNA"/>
</dbReference>
<keyword evidence="3" id="KW-1185">Reference proteome</keyword>
<dbReference type="Proteomes" id="UP000270856">
    <property type="component" value="Unassembled WGS sequence"/>
</dbReference>
<evidence type="ECO:0000313" key="2">
    <source>
        <dbReference type="EMBL" id="RPE00092.1"/>
    </source>
</evidence>
<evidence type="ECO:0000256" key="1">
    <source>
        <dbReference type="SAM" id="MobiDB-lite"/>
    </source>
</evidence>
<organism evidence="2 3">
    <name type="scientific">Aureibaculum marinum</name>
    <dbReference type="NCBI Taxonomy" id="2487930"/>
    <lineage>
        <taxon>Bacteria</taxon>
        <taxon>Pseudomonadati</taxon>
        <taxon>Bacteroidota</taxon>
        <taxon>Flavobacteriia</taxon>
        <taxon>Flavobacteriales</taxon>
        <taxon>Flavobacteriaceae</taxon>
        <taxon>Aureibaculum</taxon>
    </lineage>
</organism>
<gene>
    <name evidence="2" type="ORF">EGM88_02180</name>
</gene>
<reference evidence="2 3" key="1">
    <citation type="submission" date="2018-11" db="EMBL/GenBank/DDBJ databases">
        <title>Aureibaculum marinum gen. nov., sp. nov., a member of the family Flavobacteriaceae isolated from the Bohai Sea.</title>
        <authorList>
            <person name="Ji X."/>
        </authorList>
    </citation>
    <scope>NUCLEOTIDE SEQUENCE [LARGE SCALE GENOMIC DNA]</scope>
    <source>
        <strain evidence="2 3">BH-SD17</strain>
    </source>
</reference>